<reference evidence="2" key="1">
    <citation type="journal article" date="2024" name="Proc. Natl. Acad. Sci. U.S.A.">
        <title>Extraordinary preservation of gene collinearity over three hundred million years revealed in homosporous lycophytes.</title>
        <authorList>
            <person name="Li C."/>
            <person name="Wickell D."/>
            <person name="Kuo L.Y."/>
            <person name="Chen X."/>
            <person name="Nie B."/>
            <person name="Liao X."/>
            <person name="Peng D."/>
            <person name="Ji J."/>
            <person name="Jenkins J."/>
            <person name="Williams M."/>
            <person name="Shu S."/>
            <person name="Plott C."/>
            <person name="Barry K."/>
            <person name="Rajasekar S."/>
            <person name="Grimwood J."/>
            <person name="Han X."/>
            <person name="Sun S."/>
            <person name="Hou Z."/>
            <person name="He W."/>
            <person name="Dai G."/>
            <person name="Sun C."/>
            <person name="Schmutz J."/>
            <person name="Leebens-Mack J.H."/>
            <person name="Li F.W."/>
            <person name="Wang L."/>
        </authorList>
    </citation>
    <scope>NUCLEOTIDE SEQUENCE [LARGE SCALE GENOMIC DNA]</scope>
    <source>
        <strain evidence="2">cv. PW_Plant_1</strain>
    </source>
</reference>
<comment type="caution">
    <text evidence="1">The sequence shown here is derived from an EMBL/GenBank/DDBJ whole genome shotgun (WGS) entry which is preliminary data.</text>
</comment>
<evidence type="ECO:0000313" key="2">
    <source>
        <dbReference type="Proteomes" id="UP001162992"/>
    </source>
</evidence>
<name>A0ACC2A725_DIPCM</name>
<gene>
    <name evidence="1" type="ORF">O6H91_24G001200</name>
</gene>
<dbReference type="EMBL" id="CM055115">
    <property type="protein sequence ID" value="KAJ7513340.1"/>
    <property type="molecule type" value="Genomic_DNA"/>
</dbReference>
<proteinExistence type="predicted"/>
<accession>A0ACC2A725</accession>
<evidence type="ECO:0000313" key="1">
    <source>
        <dbReference type="EMBL" id="KAJ7513340.1"/>
    </source>
</evidence>
<organism evidence="1 2">
    <name type="scientific">Diphasiastrum complanatum</name>
    <name type="common">Issler's clubmoss</name>
    <name type="synonym">Lycopodium complanatum</name>
    <dbReference type="NCBI Taxonomy" id="34168"/>
    <lineage>
        <taxon>Eukaryota</taxon>
        <taxon>Viridiplantae</taxon>
        <taxon>Streptophyta</taxon>
        <taxon>Embryophyta</taxon>
        <taxon>Tracheophyta</taxon>
        <taxon>Lycopodiopsida</taxon>
        <taxon>Lycopodiales</taxon>
        <taxon>Lycopodiaceae</taxon>
        <taxon>Lycopodioideae</taxon>
        <taxon>Diphasiastrum</taxon>
    </lineage>
</organism>
<keyword evidence="2" id="KW-1185">Reference proteome</keyword>
<sequence>MNNLNCNPHAQVEPMISSQVTESRRDPPWLKPLLTTRFFVPCANHEDMNKNECNHFCLNCMGVALCSTCTIHHNGHHLVQVRRSSYHDVIRVSDVQKFLDITGIQTYVINSARVLFLNERRQSRLAKGVTKICESCGRGLLDSFQYCSLGCKLVGLDLHRDMTFILQSKQQNDKTGSSEYVEDSYVKGLRSWNFTQGLHTNTEENAFEDEVDDRRKVKNLPLLEQVFGHAQRMDSLDMRVSRKVTVLSPPTPPPTLNSRTAKRRKGVPHRAPLGCSLENYSF</sequence>
<dbReference type="Proteomes" id="UP001162992">
    <property type="component" value="Chromosome 24"/>
</dbReference>
<protein>
    <submittedName>
        <fullName evidence="1">Uncharacterized protein</fullName>
    </submittedName>
</protein>